<feature type="region of interest" description="Disordered" evidence="1">
    <location>
        <begin position="179"/>
        <end position="224"/>
    </location>
</feature>
<dbReference type="VEuPathDB" id="FungiDB:MELLADRAFT_96296"/>
<proteinExistence type="predicted"/>
<evidence type="ECO:0000313" key="3">
    <source>
        <dbReference type="Proteomes" id="UP000001072"/>
    </source>
</evidence>
<dbReference type="RefSeq" id="XP_007407669.1">
    <property type="nucleotide sequence ID" value="XM_007407607.1"/>
</dbReference>
<name>F4RE96_MELLP</name>
<feature type="compositionally biased region" description="Polar residues" evidence="1">
    <location>
        <begin position="251"/>
        <end position="263"/>
    </location>
</feature>
<reference evidence="3" key="1">
    <citation type="journal article" date="2011" name="Proc. Natl. Acad. Sci. U.S.A.">
        <title>Obligate biotrophy features unraveled by the genomic analysis of rust fungi.</title>
        <authorList>
            <person name="Duplessis S."/>
            <person name="Cuomo C.A."/>
            <person name="Lin Y.-C."/>
            <person name="Aerts A."/>
            <person name="Tisserant E."/>
            <person name="Veneault-Fourrey C."/>
            <person name="Joly D.L."/>
            <person name="Hacquard S."/>
            <person name="Amselem J."/>
            <person name="Cantarel B.L."/>
            <person name="Chiu R."/>
            <person name="Coutinho P.M."/>
            <person name="Feau N."/>
            <person name="Field M."/>
            <person name="Frey P."/>
            <person name="Gelhaye E."/>
            <person name="Goldberg J."/>
            <person name="Grabherr M.G."/>
            <person name="Kodira C.D."/>
            <person name="Kohler A."/>
            <person name="Kuees U."/>
            <person name="Lindquist E.A."/>
            <person name="Lucas S.M."/>
            <person name="Mago R."/>
            <person name="Mauceli E."/>
            <person name="Morin E."/>
            <person name="Murat C."/>
            <person name="Pangilinan J.L."/>
            <person name="Park R."/>
            <person name="Pearson M."/>
            <person name="Quesneville H."/>
            <person name="Rouhier N."/>
            <person name="Sakthikumar S."/>
            <person name="Salamov A.A."/>
            <person name="Schmutz J."/>
            <person name="Selles B."/>
            <person name="Shapiro H."/>
            <person name="Tanguay P."/>
            <person name="Tuskan G.A."/>
            <person name="Henrissat B."/>
            <person name="Van de Peer Y."/>
            <person name="Rouze P."/>
            <person name="Ellis J.G."/>
            <person name="Dodds P.N."/>
            <person name="Schein J.E."/>
            <person name="Zhong S."/>
            <person name="Hamelin R.C."/>
            <person name="Grigoriev I.V."/>
            <person name="Szabo L.J."/>
            <person name="Martin F."/>
        </authorList>
    </citation>
    <scope>NUCLEOTIDE SEQUENCE [LARGE SCALE GENOMIC DNA]</scope>
    <source>
        <strain evidence="3">98AG31 / pathotype 3-4-7</strain>
    </source>
</reference>
<dbReference type="InParanoid" id="F4RE96"/>
<feature type="region of interest" description="Disordered" evidence="1">
    <location>
        <begin position="251"/>
        <end position="299"/>
    </location>
</feature>
<dbReference type="HOGENOM" id="CLU_814033_0_0_1"/>
<feature type="compositionally biased region" description="Basic and acidic residues" evidence="1">
    <location>
        <begin position="289"/>
        <end position="299"/>
    </location>
</feature>
<evidence type="ECO:0000313" key="2">
    <source>
        <dbReference type="EMBL" id="EGG09309.1"/>
    </source>
</evidence>
<dbReference type="Proteomes" id="UP000001072">
    <property type="component" value="Unassembled WGS sequence"/>
</dbReference>
<dbReference type="EMBL" id="GL883098">
    <property type="protein sequence ID" value="EGG09309.1"/>
    <property type="molecule type" value="Genomic_DNA"/>
</dbReference>
<organism evidence="3">
    <name type="scientific">Melampsora larici-populina (strain 98AG31 / pathotype 3-4-7)</name>
    <name type="common">Poplar leaf rust fungus</name>
    <dbReference type="NCBI Taxonomy" id="747676"/>
    <lineage>
        <taxon>Eukaryota</taxon>
        <taxon>Fungi</taxon>
        <taxon>Dikarya</taxon>
        <taxon>Basidiomycota</taxon>
        <taxon>Pucciniomycotina</taxon>
        <taxon>Pucciniomycetes</taxon>
        <taxon>Pucciniales</taxon>
        <taxon>Melampsoraceae</taxon>
        <taxon>Melampsora</taxon>
    </lineage>
</organism>
<keyword evidence="3" id="KW-1185">Reference proteome</keyword>
<dbReference type="AlphaFoldDB" id="F4RE96"/>
<accession>F4RE96</accession>
<dbReference type="KEGG" id="mlr:MELLADRAFT_96296"/>
<gene>
    <name evidence="2" type="ORF">MELLADRAFT_96296</name>
</gene>
<dbReference type="GeneID" id="18937555"/>
<dbReference type="OrthoDB" id="2506100at2759"/>
<sequence length="341" mass="37367">MQQSQLYPKGYLPVHSMATPTSHYSGLEIQHHLQSSHSVLTSTFPGKPDHELTSTKQNLYDYGRFDFNSQSLPQRTCETCGSQYQCTRATDAQGSASPLLEVCDRCLANTLAYTNNPTNTRYSASHCPQTPSFSPPSRFTGYGSSPNYSNQSAIVPSPNVNYPYQNNDLLNASPQRAFKTPVAPSSNRNGSARSNASKSSTSSPVTSHSAASVTGKESFETASKRPHARGYITTLDARLSRLEVMLGDLVPNSSDQLGSNAAKISNPIGNVKPSETREAIPSSKRREKSRNESALERPRMRYSPQDQLIVIQVGSMVLILENFLSEENYQPSTSSLEEESK</sequence>
<protein>
    <submittedName>
        <fullName evidence="2">Uncharacterized protein</fullName>
    </submittedName>
</protein>
<feature type="region of interest" description="Disordered" evidence="1">
    <location>
        <begin position="121"/>
        <end position="145"/>
    </location>
</feature>
<feature type="compositionally biased region" description="Low complexity" evidence="1">
    <location>
        <begin position="183"/>
        <end position="213"/>
    </location>
</feature>
<evidence type="ECO:0000256" key="1">
    <source>
        <dbReference type="SAM" id="MobiDB-lite"/>
    </source>
</evidence>